<proteinExistence type="predicted"/>
<dbReference type="InterPro" id="IPR032675">
    <property type="entry name" value="LRR_dom_sf"/>
</dbReference>
<reference evidence="1 2" key="1">
    <citation type="journal article" date="2015" name="Sci. Rep.">
        <title>Chromosome-level genome map provides insights into diverse defense mechanisms in the medicinal fungus Ganoderma sinense.</title>
        <authorList>
            <person name="Zhu Y."/>
            <person name="Xu J."/>
            <person name="Sun C."/>
            <person name="Zhou S."/>
            <person name="Xu H."/>
            <person name="Nelson D.R."/>
            <person name="Qian J."/>
            <person name="Song J."/>
            <person name="Luo H."/>
            <person name="Xiang L."/>
            <person name="Li Y."/>
            <person name="Xu Z."/>
            <person name="Ji A."/>
            <person name="Wang L."/>
            <person name="Lu S."/>
            <person name="Hayward A."/>
            <person name="Sun W."/>
            <person name="Li X."/>
            <person name="Schwartz D.C."/>
            <person name="Wang Y."/>
            <person name="Chen S."/>
        </authorList>
    </citation>
    <scope>NUCLEOTIDE SEQUENCE [LARGE SCALE GENOMIC DNA]</scope>
    <source>
        <strain evidence="1 2">ZZ0214-1</strain>
    </source>
</reference>
<dbReference type="OrthoDB" id="3270220at2759"/>
<gene>
    <name evidence="1" type="ORF">GSI_01222</name>
</gene>
<name>A0A2G8SVB3_9APHY</name>
<evidence type="ECO:0000313" key="2">
    <source>
        <dbReference type="Proteomes" id="UP000230002"/>
    </source>
</evidence>
<protein>
    <submittedName>
        <fullName evidence="1">Uncharacterized protein</fullName>
    </submittedName>
</protein>
<dbReference type="Proteomes" id="UP000230002">
    <property type="component" value="Unassembled WGS sequence"/>
</dbReference>
<dbReference type="SUPFAM" id="SSF52047">
    <property type="entry name" value="RNI-like"/>
    <property type="match status" value="1"/>
</dbReference>
<dbReference type="EMBL" id="AYKW01000001">
    <property type="protein sequence ID" value="PIL37528.1"/>
    <property type="molecule type" value="Genomic_DNA"/>
</dbReference>
<dbReference type="AlphaFoldDB" id="A0A2G8SVB3"/>
<organism evidence="1 2">
    <name type="scientific">Ganoderma sinense ZZ0214-1</name>
    <dbReference type="NCBI Taxonomy" id="1077348"/>
    <lineage>
        <taxon>Eukaryota</taxon>
        <taxon>Fungi</taxon>
        <taxon>Dikarya</taxon>
        <taxon>Basidiomycota</taxon>
        <taxon>Agaricomycotina</taxon>
        <taxon>Agaricomycetes</taxon>
        <taxon>Polyporales</taxon>
        <taxon>Polyporaceae</taxon>
        <taxon>Ganoderma</taxon>
    </lineage>
</organism>
<comment type="caution">
    <text evidence="1">The sequence shown here is derived from an EMBL/GenBank/DDBJ whole genome shotgun (WGS) entry which is preliminary data.</text>
</comment>
<evidence type="ECO:0000313" key="1">
    <source>
        <dbReference type="EMBL" id="PIL37528.1"/>
    </source>
</evidence>
<sequence length="620" mass="69879">MDLDPVETVLRSFVPAGSSDQDAQASPTESHLQIRAIPDLQPIPSLTLETIPQDVFRLIAQAISQKKGALKCLSRTSHYMRAACMPILFSRCTAYPSGEMGIPPGAIRPYVSHLTYFNPAPPSQSPKKSTVDWDLHLMGCSEGWETLENHPAVWDVICPVVTHQTGCPTVRRSSADFRKRLPSSEPVPPPEALKRPRLELETATNPGAELDYFPALRSVSFQCTLKLTHMDLMKKCLANNSLLSVEFTRTVRWTGGHPDPRVDSPYPPNISITHLKHAPSVWRETISEMERRNMSAEIAIESQCLALITLGIAPTAEILELPMESAPIARMSELAWPRLRELSLTGRYYLRSQSTTLPRLLSRMPELRTLALCAAQPHALRLARAPILGHDPPIRVNLSQLRTLILAYPDPGDAIFSISAPNISHLSLRDWPRYYFHQDLLSQYDLERWASQLLNASECLRILRRMSLHYLEKLELVYQADHADEALLRYVASTFPCLAHLELHRYRNGGEVDYKHIAETLAPLARLRTLHLNLDFPDSTGPRTSCASQHSNTARHLAWFAAARTRGLEVADILEPHCPALEHAALLVHDASGSYWWRFRPARGRPEHERVEHERADIEE</sequence>
<accession>A0A2G8SVB3</accession>
<dbReference type="Gene3D" id="3.80.10.10">
    <property type="entry name" value="Ribonuclease Inhibitor"/>
    <property type="match status" value="1"/>
</dbReference>
<keyword evidence="2" id="KW-1185">Reference proteome</keyword>